<keyword evidence="1" id="KW-0812">Transmembrane</keyword>
<keyword evidence="1" id="KW-0472">Membrane</keyword>
<sequence>MTPPPVIVRPERLARPQRFLQRMATLLAWSAYAWLWVPLVTLVAWLLGLHAGWQRLYLQRNAVDPFVLAALPVIALLCGLLLIGWAEYNRARFADADRRARRADVADAAVQARLQAPAQVVQALRQHRVVTVSMDEQARPVAARATQRAP</sequence>
<dbReference type="NCBIfam" id="TIGR03940">
    <property type="entry name" value="PGA_PgaD"/>
    <property type="match status" value="1"/>
</dbReference>
<protein>
    <recommendedName>
        <fullName evidence="4">Poly-beta-1,6-N-acetyl-D-glucosamine biosynthesis protein PgaD</fullName>
    </recommendedName>
</protein>
<evidence type="ECO:0000256" key="1">
    <source>
        <dbReference type="SAM" id="Phobius"/>
    </source>
</evidence>
<dbReference type="Proteomes" id="UP000487117">
    <property type="component" value="Unassembled WGS sequence"/>
</dbReference>
<dbReference type="AlphaFoldDB" id="A0A7V8JNQ7"/>
<feature type="transmembrane region" description="Helical" evidence="1">
    <location>
        <begin position="67"/>
        <end position="88"/>
    </location>
</feature>
<gene>
    <name evidence="2" type="ORF">GAK31_00904</name>
</gene>
<name>A0A7V8JNQ7_STEMA</name>
<keyword evidence="1" id="KW-1133">Transmembrane helix</keyword>
<evidence type="ECO:0000313" key="3">
    <source>
        <dbReference type="Proteomes" id="UP000487117"/>
    </source>
</evidence>
<evidence type="ECO:0000313" key="2">
    <source>
        <dbReference type="EMBL" id="KAF1017636.1"/>
    </source>
</evidence>
<feature type="transmembrane region" description="Helical" evidence="1">
    <location>
        <begin position="26"/>
        <end position="47"/>
    </location>
</feature>
<comment type="caution">
    <text evidence="2">The sequence shown here is derived from an EMBL/GenBank/DDBJ whole genome shotgun (WGS) entry which is preliminary data.</text>
</comment>
<reference evidence="3" key="1">
    <citation type="journal article" date="2020" name="MBio">
        <title>Horizontal gene transfer to a defensive symbiont with a reduced genome amongst a multipartite beetle microbiome.</title>
        <authorList>
            <person name="Waterworth S.C."/>
            <person name="Florez L.V."/>
            <person name="Rees E.R."/>
            <person name="Hertweck C."/>
            <person name="Kaltenpoth M."/>
            <person name="Kwan J.C."/>
        </authorList>
    </citation>
    <scope>NUCLEOTIDE SEQUENCE [LARGE SCALE GENOMIC DNA]</scope>
</reference>
<dbReference type="Pfam" id="PF13994">
    <property type="entry name" value="PgaD"/>
    <property type="match status" value="1"/>
</dbReference>
<evidence type="ECO:0008006" key="4">
    <source>
        <dbReference type="Google" id="ProtNLM"/>
    </source>
</evidence>
<dbReference type="InterPro" id="IPR023829">
    <property type="entry name" value="PGA_PgaD"/>
</dbReference>
<organism evidence="2 3">
    <name type="scientific">Stenotrophomonas maltophilia</name>
    <name type="common">Pseudomonas maltophilia</name>
    <name type="synonym">Xanthomonas maltophilia</name>
    <dbReference type="NCBI Taxonomy" id="40324"/>
    <lineage>
        <taxon>Bacteria</taxon>
        <taxon>Pseudomonadati</taxon>
        <taxon>Pseudomonadota</taxon>
        <taxon>Gammaproteobacteria</taxon>
        <taxon>Lysobacterales</taxon>
        <taxon>Lysobacteraceae</taxon>
        <taxon>Stenotrophomonas</taxon>
        <taxon>Stenotrophomonas maltophilia group</taxon>
    </lineage>
</organism>
<accession>A0A7V8JNQ7</accession>
<dbReference type="EMBL" id="WNDS01000001">
    <property type="protein sequence ID" value="KAF1017636.1"/>
    <property type="molecule type" value="Genomic_DNA"/>
</dbReference>
<dbReference type="GO" id="GO:0043709">
    <property type="term" value="P:cell adhesion involved in single-species biofilm formation"/>
    <property type="evidence" value="ECO:0007669"/>
    <property type="project" value="InterPro"/>
</dbReference>
<proteinExistence type="predicted"/>